<gene>
    <name evidence="1" type="ORF">F3Y22_tig00111151pilonHSYRG00325</name>
</gene>
<accession>A0A6A2YY22</accession>
<proteinExistence type="predicted"/>
<comment type="caution">
    <text evidence="1">The sequence shown here is derived from an EMBL/GenBank/DDBJ whole genome shotgun (WGS) entry which is preliminary data.</text>
</comment>
<organism evidence="1 2">
    <name type="scientific">Hibiscus syriacus</name>
    <name type="common">Rose of Sharon</name>
    <dbReference type="NCBI Taxonomy" id="106335"/>
    <lineage>
        <taxon>Eukaryota</taxon>
        <taxon>Viridiplantae</taxon>
        <taxon>Streptophyta</taxon>
        <taxon>Embryophyta</taxon>
        <taxon>Tracheophyta</taxon>
        <taxon>Spermatophyta</taxon>
        <taxon>Magnoliopsida</taxon>
        <taxon>eudicotyledons</taxon>
        <taxon>Gunneridae</taxon>
        <taxon>Pentapetalae</taxon>
        <taxon>rosids</taxon>
        <taxon>malvids</taxon>
        <taxon>Malvales</taxon>
        <taxon>Malvaceae</taxon>
        <taxon>Malvoideae</taxon>
        <taxon>Hibiscus</taxon>
    </lineage>
</organism>
<protein>
    <submittedName>
        <fullName evidence="1">Uncharacterized protein</fullName>
    </submittedName>
</protein>
<name>A0A6A2YY22_HIBSY</name>
<dbReference type="EMBL" id="VEPZ02001248">
    <property type="protein sequence ID" value="KAE8684219.1"/>
    <property type="molecule type" value="Genomic_DNA"/>
</dbReference>
<keyword evidence="2" id="KW-1185">Reference proteome</keyword>
<dbReference type="AlphaFoldDB" id="A0A6A2YY22"/>
<dbReference type="Proteomes" id="UP000436088">
    <property type="component" value="Unassembled WGS sequence"/>
</dbReference>
<sequence length="230" mass="27263">MEFQHFLHGHKLSLWSWRRQTGALRGVLGYHCWSGLFVWRMWRNLEYKSCAELPHQIQKDTFHPNPLGFSINDLFVCDARGRLMLGVINYCCMYCELKLISMRYGCINDENEIAKRAEEEYRPIHHFCHPHQLKRCLFSFTTRMEKEIWEGVKIKCVMQSGAPKDSILYVCLHSCEFFIHECMNEMPRHERSPFHPHHSSPSTIPLLQMQGNMFDVMLVGANQRFQLLLQ</sequence>
<reference evidence="1" key="1">
    <citation type="submission" date="2019-09" db="EMBL/GenBank/DDBJ databases">
        <title>Draft genome information of white flower Hibiscus syriacus.</title>
        <authorList>
            <person name="Kim Y.-M."/>
        </authorList>
    </citation>
    <scope>NUCLEOTIDE SEQUENCE [LARGE SCALE GENOMIC DNA]</scope>
    <source>
        <strain evidence="1">YM2019G1</strain>
    </source>
</reference>
<evidence type="ECO:0000313" key="1">
    <source>
        <dbReference type="EMBL" id="KAE8684219.1"/>
    </source>
</evidence>
<evidence type="ECO:0000313" key="2">
    <source>
        <dbReference type="Proteomes" id="UP000436088"/>
    </source>
</evidence>